<dbReference type="Pfam" id="PF01381">
    <property type="entry name" value="HTH_3"/>
    <property type="match status" value="1"/>
</dbReference>
<dbReference type="EMBL" id="QNUX01000007">
    <property type="protein sequence ID" value="RBN50329.1"/>
    <property type="molecule type" value="Genomic_DNA"/>
</dbReference>
<dbReference type="OrthoDB" id="770730at2"/>
<name>A0A366AZN8_9FLAO</name>
<dbReference type="PROSITE" id="PS50943">
    <property type="entry name" value="HTH_CROC1"/>
    <property type="match status" value="1"/>
</dbReference>
<evidence type="ECO:0000259" key="1">
    <source>
        <dbReference type="PROSITE" id="PS50943"/>
    </source>
</evidence>
<dbReference type="AlphaFoldDB" id="A0A366AZN8"/>
<gene>
    <name evidence="2" type="ORF">DR980_09450</name>
</gene>
<dbReference type="Gene3D" id="1.10.260.40">
    <property type="entry name" value="lambda repressor-like DNA-binding domains"/>
    <property type="match status" value="1"/>
</dbReference>
<dbReference type="SUPFAM" id="SSF47413">
    <property type="entry name" value="lambda repressor-like DNA-binding domains"/>
    <property type="match status" value="1"/>
</dbReference>
<dbReference type="Proteomes" id="UP000253676">
    <property type="component" value="Unassembled WGS sequence"/>
</dbReference>
<organism evidence="2 3">
    <name type="scientific">Flavobacterium psychrolimnae</name>
    <dbReference type="NCBI Taxonomy" id="249351"/>
    <lineage>
        <taxon>Bacteria</taxon>
        <taxon>Pseudomonadati</taxon>
        <taxon>Bacteroidota</taxon>
        <taxon>Flavobacteriia</taxon>
        <taxon>Flavobacteriales</taxon>
        <taxon>Flavobacteriaceae</taxon>
        <taxon>Flavobacterium</taxon>
    </lineage>
</organism>
<dbReference type="InterPro" id="IPR001387">
    <property type="entry name" value="Cro/C1-type_HTH"/>
</dbReference>
<protein>
    <recommendedName>
        <fullName evidence="1">HTH cro/C1-type domain-containing protein</fullName>
    </recommendedName>
</protein>
<dbReference type="RefSeq" id="WP_113635417.1">
    <property type="nucleotide sequence ID" value="NZ_QNUX01000007.1"/>
</dbReference>
<dbReference type="InterPro" id="IPR010982">
    <property type="entry name" value="Lambda_DNA-bd_dom_sf"/>
</dbReference>
<sequence>MKFPKNNSIDTWLDENGSPEIAKLVEKNLAIADKIQELLKDRGLKPADLARMLEKKPSEISKWLTGTHTFTTKTITKIETVLGEDIIHIEAQKEYVYLKVHVNQEEELEDTLFENSEVFATVSGLDKKVS</sequence>
<accession>A0A366AZN8</accession>
<evidence type="ECO:0000313" key="3">
    <source>
        <dbReference type="Proteomes" id="UP000253676"/>
    </source>
</evidence>
<dbReference type="GO" id="GO:0003677">
    <property type="term" value="F:DNA binding"/>
    <property type="evidence" value="ECO:0007669"/>
    <property type="project" value="InterPro"/>
</dbReference>
<dbReference type="SMART" id="SM00530">
    <property type="entry name" value="HTH_XRE"/>
    <property type="match status" value="1"/>
</dbReference>
<keyword evidence="3" id="KW-1185">Reference proteome</keyword>
<reference evidence="2 3" key="1">
    <citation type="submission" date="2018-07" db="EMBL/GenBank/DDBJ databases">
        <title>Complete genome sequence of Flavobacterium psychrolimnae LMG 22018.</title>
        <authorList>
            <person name="Kim D.-U."/>
        </authorList>
    </citation>
    <scope>NUCLEOTIDE SEQUENCE [LARGE SCALE GENOMIC DNA]</scope>
    <source>
        <strain evidence="2 3">LMG 22018</strain>
    </source>
</reference>
<feature type="domain" description="HTH cro/C1-type" evidence="1">
    <location>
        <begin position="35"/>
        <end position="89"/>
    </location>
</feature>
<evidence type="ECO:0000313" key="2">
    <source>
        <dbReference type="EMBL" id="RBN50329.1"/>
    </source>
</evidence>
<proteinExistence type="predicted"/>
<comment type="caution">
    <text evidence="2">The sequence shown here is derived from an EMBL/GenBank/DDBJ whole genome shotgun (WGS) entry which is preliminary data.</text>
</comment>